<evidence type="ECO:0000313" key="1">
    <source>
        <dbReference type="EMBL" id="GAI44756.1"/>
    </source>
</evidence>
<sequence>MKIAAINCSYHGMKPGDIIYNLGVERIAQYHRLRGDEVYVGPWAPMILGEQFYTQEVDKFYFSVVFTWDIPDMVRAINLARIWGKEVEVGGPASTFMHKYIHTQTGVMP</sequence>
<protein>
    <recommendedName>
        <fullName evidence="2">B12-binding domain-containing protein</fullName>
    </recommendedName>
</protein>
<dbReference type="AlphaFoldDB" id="X1PQF9"/>
<comment type="caution">
    <text evidence="1">The sequence shown here is derived from an EMBL/GenBank/DDBJ whole genome shotgun (WGS) entry which is preliminary data.</text>
</comment>
<reference evidence="1" key="1">
    <citation type="journal article" date="2014" name="Front. Microbiol.">
        <title>High frequency of phylogenetically diverse reductive dehalogenase-homologous genes in deep subseafloor sedimentary metagenomes.</title>
        <authorList>
            <person name="Kawai M."/>
            <person name="Futagami T."/>
            <person name="Toyoda A."/>
            <person name="Takaki Y."/>
            <person name="Nishi S."/>
            <person name="Hori S."/>
            <person name="Arai W."/>
            <person name="Tsubouchi T."/>
            <person name="Morono Y."/>
            <person name="Uchiyama I."/>
            <person name="Ito T."/>
            <person name="Fujiyama A."/>
            <person name="Inagaki F."/>
            <person name="Takami H."/>
        </authorList>
    </citation>
    <scope>NUCLEOTIDE SEQUENCE</scope>
    <source>
        <strain evidence="1">Expedition CK06-06</strain>
    </source>
</reference>
<accession>X1PQF9</accession>
<gene>
    <name evidence="1" type="ORF">S06H3_46945</name>
</gene>
<evidence type="ECO:0008006" key="2">
    <source>
        <dbReference type="Google" id="ProtNLM"/>
    </source>
</evidence>
<dbReference type="EMBL" id="BARV01029442">
    <property type="protein sequence ID" value="GAI44756.1"/>
    <property type="molecule type" value="Genomic_DNA"/>
</dbReference>
<name>X1PQF9_9ZZZZ</name>
<feature type="non-terminal residue" evidence="1">
    <location>
        <position position="109"/>
    </location>
</feature>
<organism evidence="1">
    <name type="scientific">marine sediment metagenome</name>
    <dbReference type="NCBI Taxonomy" id="412755"/>
    <lineage>
        <taxon>unclassified sequences</taxon>
        <taxon>metagenomes</taxon>
        <taxon>ecological metagenomes</taxon>
    </lineage>
</organism>
<proteinExistence type="predicted"/>